<dbReference type="Proteomes" id="UP000433652">
    <property type="component" value="Unassembled WGS sequence"/>
</dbReference>
<dbReference type="OrthoDB" id="7178458at2"/>
<dbReference type="PANTHER" id="PTHR38075:SF1">
    <property type="entry name" value="DUF4139 DOMAIN-CONTAINING PROTEIN"/>
    <property type="match status" value="1"/>
</dbReference>
<dbReference type="EMBL" id="WTYM01000033">
    <property type="protein sequence ID" value="MXO59194.1"/>
    <property type="molecule type" value="Genomic_DNA"/>
</dbReference>
<evidence type="ECO:0008006" key="4">
    <source>
        <dbReference type="Google" id="ProtNLM"/>
    </source>
</evidence>
<sequence length="538" mass="57704">MRRAALILAALPALAASPALARTTVDASAPQDVAVTLYRDPNRGTGQSMNRRNPRGFAMISETRMVTLPPGESTIRFEGVAEGMVAVTAIVTGLPGGTIEKNRNADLLSPAALVDGTLGNRVTVTRTNPATGKAVSEEAVIRTRADGGLVLQTGAGYEAVRCSGLPEKLTFDRVPTGLSAQPVFTIDTQEKSGGTYTVQLTYLAWGFDWQAHYVATLDEPGKSGDVGVRLMSWLTLLNDNAQSFTGAQLNVVAGRLEVRSNYQALSDPPDARPLRLTCYPIGHTWMGSPIAYPPPPPPPPPPAPMAVYDESDQAIIVTGSKLRRSEFAASSPVMVAVEENLGDLKLYRVPERVTVSAKGLKQVVFLDKDRVKGSLRYETTCDPWDYPEDEYSPASRVLATVNDKQHGLGVALPNGAITMFEPSEAGDLFVGEEQLRDYAAGQDVDIEVGDSSLVQVRCGIVGREQGSYEKGSQVSLRATLTNAADAPALVRLSLGASGAHKIVGLRDVRVKDGERIVELTVPANGTKTLRWTYRFDDE</sequence>
<accession>A0A6I4ST87</accession>
<dbReference type="PANTHER" id="PTHR38075">
    <property type="entry name" value="DUF4139 DOMAIN-CONTAINING PROTEIN"/>
    <property type="match status" value="1"/>
</dbReference>
<proteinExistence type="predicted"/>
<name>A0A6I4ST87_9SPHN</name>
<feature type="chain" id="PRO_5026248303" description="DUF4139 domain-containing protein" evidence="1">
    <location>
        <begin position="22"/>
        <end position="538"/>
    </location>
</feature>
<gene>
    <name evidence="2" type="ORF">GRI89_06535</name>
</gene>
<evidence type="ECO:0000313" key="3">
    <source>
        <dbReference type="Proteomes" id="UP000433652"/>
    </source>
</evidence>
<evidence type="ECO:0000256" key="1">
    <source>
        <dbReference type="SAM" id="SignalP"/>
    </source>
</evidence>
<dbReference type="AlphaFoldDB" id="A0A6I4ST87"/>
<organism evidence="2 3">
    <name type="scientific">Croceibacterium salegens</name>
    <dbReference type="NCBI Taxonomy" id="1737568"/>
    <lineage>
        <taxon>Bacteria</taxon>
        <taxon>Pseudomonadati</taxon>
        <taxon>Pseudomonadota</taxon>
        <taxon>Alphaproteobacteria</taxon>
        <taxon>Sphingomonadales</taxon>
        <taxon>Erythrobacteraceae</taxon>
        <taxon>Croceibacterium</taxon>
    </lineage>
</organism>
<evidence type="ECO:0000313" key="2">
    <source>
        <dbReference type="EMBL" id="MXO59194.1"/>
    </source>
</evidence>
<keyword evidence="3" id="KW-1185">Reference proteome</keyword>
<comment type="caution">
    <text evidence="2">The sequence shown here is derived from an EMBL/GenBank/DDBJ whole genome shotgun (WGS) entry which is preliminary data.</text>
</comment>
<feature type="signal peptide" evidence="1">
    <location>
        <begin position="1"/>
        <end position="21"/>
    </location>
</feature>
<protein>
    <recommendedName>
        <fullName evidence="4">DUF4139 domain-containing protein</fullName>
    </recommendedName>
</protein>
<dbReference type="RefSeq" id="WP_159793384.1">
    <property type="nucleotide sequence ID" value="NZ_WTYM01000033.1"/>
</dbReference>
<reference evidence="2 3" key="1">
    <citation type="submission" date="2019-12" db="EMBL/GenBank/DDBJ databases">
        <title>Genomic-based taxomic classification of the family Erythrobacteraceae.</title>
        <authorList>
            <person name="Xu L."/>
        </authorList>
    </citation>
    <scope>NUCLEOTIDE SEQUENCE [LARGE SCALE GENOMIC DNA]</scope>
    <source>
        <strain evidence="2 3">MCCC 1K01500</strain>
    </source>
</reference>
<keyword evidence="1" id="KW-0732">Signal</keyword>